<dbReference type="EMBL" id="JACIJP010000004">
    <property type="protein sequence ID" value="MBB6124685.1"/>
    <property type="molecule type" value="Genomic_DNA"/>
</dbReference>
<feature type="transmembrane region" description="Helical" evidence="4">
    <location>
        <begin position="143"/>
        <end position="161"/>
    </location>
</feature>
<feature type="transmembrane region" description="Helical" evidence="4">
    <location>
        <begin position="106"/>
        <end position="128"/>
    </location>
</feature>
<proteinExistence type="predicted"/>
<dbReference type="NCBIfam" id="TIGR02916">
    <property type="entry name" value="PEP_his_kin"/>
    <property type="match status" value="1"/>
</dbReference>
<feature type="transmembrane region" description="Helical" evidence="4">
    <location>
        <begin position="199"/>
        <end position="221"/>
    </location>
</feature>
<dbReference type="SMART" id="SM00387">
    <property type="entry name" value="HATPase_c"/>
    <property type="match status" value="1"/>
</dbReference>
<evidence type="ECO:0000256" key="1">
    <source>
        <dbReference type="ARBA" id="ARBA00000085"/>
    </source>
</evidence>
<dbReference type="InterPro" id="IPR004358">
    <property type="entry name" value="Sig_transdc_His_kin-like_C"/>
</dbReference>
<dbReference type="PANTHER" id="PTHR43547:SF2">
    <property type="entry name" value="HYBRID SIGNAL TRANSDUCTION HISTIDINE KINASE C"/>
    <property type="match status" value="1"/>
</dbReference>
<gene>
    <name evidence="6" type="ORF">FHS92_002438</name>
</gene>
<dbReference type="RefSeq" id="WP_184081008.1">
    <property type="nucleotide sequence ID" value="NZ_JACIJP010000004.1"/>
</dbReference>
<dbReference type="InterPro" id="IPR003594">
    <property type="entry name" value="HATPase_dom"/>
</dbReference>
<dbReference type="SUPFAM" id="SSF55874">
    <property type="entry name" value="ATPase domain of HSP90 chaperone/DNA topoisomerase II/histidine kinase"/>
    <property type="match status" value="1"/>
</dbReference>
<dbReference type="InterPro" id="IPR005467">
    <property type="entry name" value="His_kinase_dom"/>
</dbReference>
<evidence type="ECO:0000256" key="2">
    <source>
        <dbReference type="ARBA" id="ARBA00012438"/>
    </source>
</evidence>
<feature type="transmembrane region" description="Helical" evidence="4">
    <location>
        <begin position="173"/>
        <end position="193"/>
    </location>
</feature>
<comment type="caution">
    <text evidence="6">The sequence shown here is derived from an EMBL/GenBank/DDBJ whole genome shotgun (WGS) entry which is preliminary data.</text>
</comment>
<feature type="domain" description="Histidine kinase" evidence="5">
    <location>
        <begin position="488"/>
        <end position="690"/>
    </location>
</feature>
<dbReference type="SUPFAM" id="SSF55781">
    <property type="entry name" value="GAF domain-like"/>
    <property type="match status" value="1"/>
</dbReference>
<dbReference type="Pfam" id="PF02518">
    <property type="entry name" value="HATPase_c"/>
    <property type="match status" value="1"/>
</dbReference>
<keyword evidence="4" id="KW-1133">Transmembrane helix</keyword>
<feature type="transmembrane region" description="Helical" evidence="4">
    <location>
        <begin position="266"/>
        <end position="287"/>
    </location>
</feature>
<dbReference type="Gene3D" id="3.30.450.40">
    <property type="match status" value="1"/>
</dbReference>
<keyword evidence="6" id="KW-0418">Kinase</keyword>
<comment type="catalytic activity">
    <reaction evidence="1">
        <text>ATP + protein L-histidine = ADP + protein N-phospho-L-histidine.</text>
        <dbReference type="EC" id="2.7.13.3"/>
    </reaction>
</comment>
<evidence type="ECO:0000256" key="3">
    <source>
        <dbReference type="ARBA" id="ARBA00022553"/>
    </source>
</evidence>
<evidence type="ECO:0000313" key="6">
    <source>
        <dbReference type="EMBL" id="MBB6124685.1"/>
    </source>
</evidence>
<dbReference type="AlphaFoldDB" id="A0A841J830"/>
<protein>
    <recommendedName>
        <fullName evidence="2">histidine kinase</fullName>
        <ecNumber evidence="2">2.7.13.3</ecNumber>
    </recommendedName>
</protein>
<name>A0A841J830_9SPHN</name>
<dbReference type="InterPro" id="IPR036890">
    <property type="entry name" value="HATPase_C_sf"/>
</dbReference>
<dbReference type="Gene3D" id="3.30.565.10">
    <property type="entry name" value="Histidine kinase-like ATPase, C-terminal domain"/>
    <property type="match status" value="1"/>
</dbReference>
<feature type="transmembrane region" description="Helical" evidence="4">
    <location>
        <begin position="241"/>
        <end position="260"/>
    </location>
</feature>
<feature type="transmembrane region" description="Helical" evidence="4">
    <location>
        <begin position="39"/>
        <end position="57"/>
    </location>
</feature>
<reference evidence="6 7" key="1">
    <citation type="submission" date="2020-08" db="EMBL/GenBank/DDBJ databases">
        <title>Genomic Encyclopedia of Type Strains, Phase IV (KMG-IV): sequencing the most valuable type-strain genomes for metagenomic binning, comparative biology and taxonomic classification.</title>
        <authorList>
            <person name="Goeker M."/>
        </authorList>
    </citation>
    <scope>NUCLEOTIDE SEQUENCE [LARGE SCALE GENOMIC DNA]</scope>
    <source>
        <strain evidence="6 7">DSM 102255</strain>
    </source>
</reference>
<keyword evidence="4" id="KW-0812">Transmembrane</keyword>
<keyword evidence="4" id="KW-0472">Membrane</keyword>
<dbReference type="PROSITE" id="PS50109">
    <property type="entry name" value="HIS_KIN"/>
    <property type="match status" value="1"/>
</dbReference>
<evidence type="ECO:0000313" key="7">
    <source>
        <dbReference type="Proteomes" id="UP000552700"/>
    </source>
</evidence>
<dbReference type="PANTHER" id="PTHR43547">
    <property type="entry name" value="TWO-COMPONENT HISTIDINE KINASE"/>
    <property type="match status" value="1"/>
</dbReference>
<accession>A0A841J830</accession>
<dbReference type="GO" id="GO:0000155">
    <property type="term" value="F:phosphorelay sensor kinase activity"/>
    <property type="evidence" value="ECO:0007669"/>
    <property type="project" value="TreeGrafter"/>
</dbReference>
<organism evidence="6 7">
    <name type="scientific">Sphingobium subterraneum</name>
    <dbReference type="NCBI Taxonomy" id="627688"/>
    <lineage>
        <taxon>Bacteria</taxon>
        <taxon>Pseudomonadati</taxon>
        <taxon>Pseudomonadota</taxon>
        <taxon>Alphaproteobacteria</taxon>
        <taxon>Sphingomonadales</taxon>
        <taxon>Sphingomonadaceae</taxon>
        <taxon>Sphingobium</taxon>
    </lineage>
</organism>
<dbReference type="EC" id="2.7.13.3" evidence="2"/>
<dbReference type="PRINTS" id="PR00344">
    <property type="entry name" value="BCTRLSENSOR"/>
</dbReference>
<evidence type="ECO:0000256" key="4">
    <source>
        <dbReference type="SAM" id="Phobius"/>
    </source>
</evidence>
<keyword evidence="7" id="KW-1185">Reference proteome</keyword>
<sequence length="702" mass="75112">MNGPLQVVGDWGHVVAAGLFAVLAIGIGRRWSSSMEGKLLVAALSLTAIWSLSIAFEGVHQLESGIMESLRNCGWLACLFALPMQASARLPDEPGRPSPPRARGAVAVYAVLIAVLGAQSVVDMMWAISEPGAGTAAVVETGLILRMMWAIGALVLIQRIFSTADPVARARVAPLIGAMAAMWTYDLVLYSSAYSAAGVASLLYVLRGGAMAALVPVIALVIQTQANLQIRPSRALARRGLGVVAVLALLVLLMIGLSLVEEIGSPLGRLIATGAVFALIVGGLLVLPTLRFRSWVRVMVAKHFFRHRYDYREQWMGFADTIGQAISTDASLYTRAIKAVADITGSPGGALLLIAEDGQRLAVHSQWNWTGNGVDGCVIDGSLLDALRDTFWIIDIDGRRAAQDGPPLPDWLMGDKSAWALVPIIHFDQLTGALLLARPRYDRALDWEDFDMLRTAGRQVASYIAEAQGQQALADARRFDEFNRRFAFIMHDIKNLVSQLALLARNAQRHADNPDFRSDMVLTLQDCVGKMNDLLARLSQHNSSAAAEAMAFSLGDVAQRVARGRGGAHAILTTGDLAITASADPARVEQIVRHLIQNAMEASGPDAPVVLHIERSGGMACLSVIDKGCGMTGEFIRDELFRPFASTKTGGFGIGAYEARALALAMGGRLSVESVPGKGSRFTLWLPLADTAAPSIAEERAA</sequence>
<keyword evidence="3" id="KW-0597">Phosphoprotein</keyword>
<dbReference type="InterPro" id="IPR014265">
    <property type="entry name" value="XrtA/PrsK"/>
</dbReference>
<dbReference type="Proteomes" id="UP000552700">
    <property type="component" value="Unassembled WGS sequence"/>
</dbReference>
<dbReference type="InterPro" id="IPR029016">
    <property type="entry name" value="GAF-like_dom_sf"/>
</dbReference>
<keyword evidence="6" id="KW-0808">Transferase</keyword>
<evidence type="ECO:0000259" key="5">
    <source>
        <dbReference type="PROSITE" id="PS50109"/>
    </source>
</evidence>
<feature type="transmembrane region" description="Helical" evidence="4">
    <location>
        <begin position="6"/>
        <end position="27"/>
    </location>
</feature>